<dbReference type="OrthoDB" id="6134459at2759"/>
<dbReference type="EMBL" id="BGZK01000624">
    <property type="protein sequence ID" value="GBP53400.1"/>
    <property type="molecule type" value="Genomic_DNA"/>
</dbReference>
<feature type="transmembrane region" description="Helical" evidence="1">
    <location>
        <begin position="64"/>
        <end position="85"/>
    </location>
</feature>
<organism evidence="2 3">
    <name type="scientific">Eumeta variegata</name>
    <name type="common">Bagworm moth</name>
    <name type="synonym">Eumeta japonica</name>
    <dbReference type="NCBI Taxonomy" id="151549"/>
    <lineage>
        <taxon>Eukaryota</taxon>
        <taxon>Metazoa</taxon>
        <taxon>Ecdysozoa</taxon>
        <taxon>Arthropoda</taxon>
        <taxon>Hexapoda</taxon>
        <taxon>Insecta</taxon>
        <taxon>Pterygota</taxon>
        <taxon>Neoptera</taxon>
        <taxon>Endopterygota</taxon>
        <taxon>Lepidoptera</taxon>
        <taxon>Glossata</taxon>
        <taxon>Ditrysia</taxon>
        <taxon>Tineoidea</taxon>
        <taxon>Psychidae</taxon>
        <taxon>Oiketicinae</taxon>
        <taxon>Eumeta</taxon>
    </lineage>
</organism>
<reference evidence="2 3" key="1">
    <citation type="journal article" date="2019" name="Commun. Biol.">
        <title>The bagworm genome reveals a unique fibroin gene that provides high tensile strength.</title>
        <authorList>
            <person name="Kono N."/>
            <person name="Nakamura H."/>
            <person name="Ohtoshi R."/>
            <person name="Tomita M."/>
            <person name="Numata K."/>
            <person name="Arakawa K."/>
        </authorList>
    </citation>
    <scope>NUCLEOTIDE SEQUENCE [LARGE SCALE GENOMIC DNA]</scope>
</reference>
<proteinExistence type="predicted"/>
<comment type="caution">
    <text evidence="2">The sequence shown here is derived from an EMBL/GenBank/DDBJ whole genome shotgun (WGS) entry which is preliminary data.</text>
</comment>
<dbReference type="AlphaFoldDB" id="A0A4C1WRB8"/>
<sequence length="150" mass="17085">MFEPAVKTAGRGGTLAGGTGNAADVFALRERSRPVINGGSSVRDFSHKCSVCGYKNHFSDRYCVFAFGLPLLLTAVLAVLEFSPIEDHYLLPRMRKRECFLNANYLLRDSIKIIIYLSYQNHLCEWEFDLQWSQEFVQITLQVELRYGPV</sequence>
<keyword evidence="1" id="KW-0472">Membrane</keyword>
<protein>
    <submittedName>
        <fullName evidence="2">Uncharacterized protein</fullName>
    </submittedName>
</protein>
<gene>
    <name evidence="2" type="ORF">EVAR_48152_1</name>
</gene>
<keyword evidence="3" id="KW-1185">Reference proteome</keyword>
<dbReference type="Proteomes" id="UP000299102">
    <property type="component" value="Unassembled WGS sequence"/>
</dbReference>
<name>A0A4C1WRB8_EUMVA</name>
<keyword evidence="1" id="KW-0812">Transmembrane</keyword>
<accession>A0A4C1WRB8</accession>
<evidence type="ECO:0000313" key="2">
    <source>
        <dbReference type="EMBL" id="GBP53400.1"/>
    </source>
</evidence>
<keyword evidence="1" id="KW-1133">Transmembrane helix</keyword>
<evidence type="ECO:0000256" key="1">
    <source>
        <dbReference type="SAM" id="Phobius"/>
    </source>
</evidence>
<evidence type="ECO:0000313" key="3">
    <source>
        <dbReference type="Proteomes" id="UP000299102"/>
    </source>
</evidence>